<dbReference type="EMBL" id="RSEB01000002">
    <property type="protein sequence ID" value="RRS00547.1"/>
    <property type="molecule type" value="Genomic_DNA"/>
</dbReference>
<dbReference type="OrthoDB" id="4411089at2"/>
<dbReference type="PANTHER" id="PTHR30154">
    <property type="entry name" value="LEUCINE-RESPONSIVE REGULATORY PROTEIN"/>
    <property type="match status" value="1"/>
</dbReference>
<dbReference type="PRINTS" id="PR00033">
    <property type="entry name" value="HTHASNC"/>
</dbReference>
<dbReference type="InterPro" id="IPR036388">
    <property type="entry name" value="WH-like_DNA-bd_sf"/>
</dbReference>
<organism evidence="5 6">
    <name type="scientific">Glycomyces terrestris</name>
    <dbReference type="NCBI Taxonomy" id="2493553"/>
    <lineage>
        <taxon>Bacteria</taxon>
        <taxon>Bacillati</taxon>
        <taxon>Actinomycetota</taxon>
        <taxon>Actinomycetes</taxon>
        <taxon>Glycomycetales</taxon>
        <taxon>Glycomycetaceae</taxon>
        <taxon>Glycomyces</taxon>
    </lineage>
</organism>
<sequence>MDELDASIVRLLQSDARLSNRELARRLGVAPSTALERVRALTRRGVIRGYGAHVDLKALGRHAEALVSVQLGRHQRSMYETFRETVGSWPEVVTLFVVSGGSDIVLHVAVQDVEQLHAFLVDRLATRPEVARFQTSMVFGRDHNRVLEPLDGEGPGA</sequence>
<dbReference type="Gene3D" id="1.10.10.10">
    <property type="entry name" value="Winged helix-like DNA-binding domain superfamily/Winged helix DNA-binding domain"/>
    <property type="match status" value="1"/>
</dbReference>
<evidence type="ECO:0000256" key="3">
    <source>
        <dbReference type="ARBA" id="ARBA00023163"/>
    </source>
</evidence>
<dbReference type="PROSITE" id="PS50956">
    <property type="entry name" value="HTH_ASNC_2"/>
    <property type="match status" value="1"/>
</dbReference>
<evidence type="ECO:0000313" key="6">
    <source>
        <dbReference type="Proteomes" id="UP000277256"/>
    </source>
</evidence>
<dbReference type="GO" id="GO:0043200">
    <property type="term" value="P:response to amino acid"/>
    <property type="evidence" value="ECO:0007669"/>
    <property type="project" value="TreeGrafter"/>
</dbReference>
<dbReference type="RefSeq" id="WP_125247226.1">
    <property type="nucleotide sequence ID" value="NZ_RSEB01000002.1"/>
</dbReference>
<dbReference type="AlphaFoldDB" id="A0A426V134"/>
<evidence type="ECO:0000313" key="5">
    <source>
        <dbReference type="EMBL" id="RRS00547.1"/>
    </source>
</evidence>
<dbReference type="Pfam" id="PF01037">
    <property type="entry name" value="AsnC_trans_reg"/>
    <property type="match status" value="1"/>
</dbReference>
<dbReference type="InterPro" id="IPR011008">
    <property type="entry name" value="Dimeric_a/b-barrel"/>
</dbReference>
<dbReference type="Gene3D" id="3.30.70.920">
    <property type="match status" value="1"/>
</dbReference>
<dbReference type="SMART" id="SM00344">
    <property type="entry name" value="HTH_ASNC"/>
    <property type="match status" value="1"/>
</dbReference>
<dbReference type="GO" id="GO:0005829">
    <property type="term" value="C:cytosol"/>
    <property type="evidence" value="ECO:0007669"/>
    <property type="project" value="TreeGrafter"/>
</dbReference>
<dbReference type="InterPro" id="IPR000485">
    <property type="entry name" value="AsnC-type_HTH_dom"/>
</dbReference>
<keyword evidence="2" id="KW-0238">DNA-binding</keyword>
<proteinExistence type="predicted"/>
<name>A0A426V134_9ACTN</name>
<evidence type="ECO:0000256" key="1">
    <source>
        <dbReference type="ARBA" id="ARBA00023015"/>
    </source>
</evidence>
<dbReference type="CDD" id="cd00090">
    <property type="entry name" value="HTH_ARSR"/>
    <property type="match status" value="1"/>
</dbReference>
<accession>A0A426V134</accession>
<dbReference type="Proteomes" id="UP000277256">
    <property type="component" value="Unassembled WGS sequence"/>
</dbReference>
<dbReference type="InterPro" id="IPR011991">
    <property type="entry name" value="ArsR-like_HTH"/>
</dbReference>
<dbReference type="Pfam" id="PF13412">
    <property type="entry name" value="HTH_24"/>
    <property type="match status" value="1"/>
</dbReference>
<gene>
    <name evidence="5" type="ORF">EIW28_08285</name>
</gene>
<feature type="domain" description="HTH asnC-type" evidence="4">
    <location>
        <begin position="1"/>
        <end position="62"/>
    </location>
</feature>
<comment type="caution">
    <text evidence="5">The sequence shown here is derived from an EMBL/GenBank/DDBJ whole genome shotgun (WGS) entry which is preliminary data.</text>
</comment>
<dbReference type="GO" id="GO:0043565">
    <property type="term" value="F:sequence-specific DNA binding"/>
    <property type="evidence" value="ECO:0007669"/>
    <property type="project" value="InterPro"/>
</dbReference>
<evidence type="ECO:0000259" key="4">
    <source>
        <dbReference type="PROSITE" id="PS50956"/>
    </source>
</evidence>
<keyword evidence="3" id="KW-0804">Transcription</keyword>
<reference evidence="5 6" key="1">
    <citation type="submission" date="2018-12" db="EMBL/GenBank/DDBJ databases">
        <title>Glycomyces sp. YIM 121974 draft genome.</title>
        <authorList>
            <person name="Li Q."/>
        </authorList>
    </citation>
    <scope>NUCLEOTIDE SEQUENCE [LARGE SCALE GENOMIC DNA]</scope>
    <source>
        <strain evidence="5 6">YIM 121974</strain>
    </source>
</reference>
<dbReference type="InterPro" id="IPR019888">
    <property type="entry name" value="Tscrpt_reg_AsnC-like"/>
</dbReference>
<protein>
    <submittedName>
        <fullName evidence="5">Lrp/AsnC family transcriptional regulator</fullName>
    </submittedName>
</protein>
<dbReference type="SUPFAM" id="SSF46785">
    <property type="entry name" value="Winged helix' DNA-binding domain"/>
    <property type="match status" value="1"/>
</dbReference>
<dbReference type="PANTHER" id="PTHR30154:SF54">
    <property type="entry name" value="POSSIBLE TRANSCRIPTIONAL REGULATORY PROTEIN (PROBABLY LRP_ASNC-FAMILY)"/>
    <property type="match status" value="1"/>
</dbReference>
<keyword evidence="6" id="KW-1185">Reference proteome</keyword>
<dbReference type="InterPro" id="IPR036390">
    <property type="entry name" value="WH_DNA-bd_sf"/>
</dbReference>
<dbReference type="SUPFAM" id="SSF54909">
    <property type="entry name" value="Dimeric alpha+beta barrel"/>
    <property type="match status" value="1"/>
</dbReference>
<keyword evidence="1" id="KW-0805">Transcription regulation</keyword>
<evidence type="ECO:0000256" key="2">
    <source>
        <dbReference type="ARBA" id="ARBA00023125"/>
    </source>
</evidence>
<dbReference type="InterPro" id="IPR019887">
    <property type="entry name" value="Tscrpt_reg_AsnC/Lrp_C"/>
</dbReference>